<evidence type="ECO:0000313" key="2">
    <source>
        <dbReference type="EMBL" id="SMP75919.1"/>
    </source>
</evidence>
<organism evidence="2 3">
    <name type="scientific">Neorhodopirellula lusitana</name>
    <dbReference type="NCBI Taxonomy" id="445327"/>
    <lineage>
        <taxon>Bacteria</taxon>
        <taxon>Pseudomonadati</taxon>
        <taxon>Planctomycetota</taxon>
        <taxon>Planctomycetia</taxon>
        <taxon>Pirellulales</taxon>
        <taxon>Pirellulaceae</taxon>
        <taxon>Neorhodopirellula</taxon>
    </lineage>
</organism>
<evidence type="ECO:0000256" key="1">
    <source>
        <dbReference type="SAM" id="MobiDB-lite"/>
    </source>
</evidence>
<feature type="region of interest" description="Disordered" evidence="1">
    <location>
        <begin position="77"/>
        <end position="111"/>
    </location>
</feature>
<reference evidence="2 3" key="1">
    <citation type="submission" date="2017-05" db="EMBL/GenBank/DDBJ databases">
        <authorList>
            <person name="Varghese N."/>
            <person name="Submissions S."/>
        </authorList>
    </citation>
    <scope>NUCLEOTIDE SEQUENCE [LARGE SCALE GENOMIC DNA]</scope>
    <source>
        <strain evidence="2 3">DSM 25457</strain>
    </source>
</reference>
<feature type="region of interest" description="Disordered" evidence="1">
    <location>
        <begin position="14"/>
        <end position="36"/>
    </location>
</feature>
<feature type="compositionally biased region" description="Polar residues" evidence="1">
    <location>
        <begin position="82"/>
        <end position="95"/>
    </location>
</feature>
<gene>
    <name evidence="2" type="ORF">SAMN06265222_12045</name>
</gene>
<accession>A0ABY1QMZ2</accession>
<keyword evidence="3" id="KW-1185">Reference proteome</keyword>
<name>A0ABY1QMZ2_9BACT</name>
<comment type="caution">
    <text evidence="2">The sequence shown here is derived from an EMBL/GenBank/DDBJ whole genome shotgun (WGS) entry which is preliminary data.</text>
</comment>
<sequence length="111" mass="12620">MILVHHPVVIWAQPKPEHSRRSATKRSETVQAARSHPKVLDWTKHHVRKMLSHAGEEVESNTQRKNCEPTYLTGRAVIADSPSETDNTLVPQQPKLSERDNQVPCRLTASR</sequence>
<evidence type="ECO:0000313" key="3">
    <source>
        <dbReference type="Proteomes" id="UP001158067"/>
    </source>
</evidence>
<feature type="compositionally biased region" description="Basic and acidic residues" evidence="1">
    <location>
        <begin position="15"/>
        <end position="28"/>
    </location>
</feature>
<dbReference type="EMBL" id="FXUG01000020">
    <property type="protein sequence ID" value="SMP75919.1"/>
    <property type="molecule type" value="Genomic_DNA"/>
</dbReference>
<dbReference type="Proteomes" id="UP001158067">
    <property type="component" value="Unassembled WGS sequence"/>
</dbReference>
<proteinExistence type="predicted"/>
<protein>
    <submittedName>
        <fullName evidence="2">Uncharacterized protein</fullName>
    </submittedName>
</protein>